<keyword evidence="2" id="KW-1185">Reference proteome</keyword>
<dbReference type="InterPro" id="IPR007351">
    <property type="entry name" value="YjbR"/>
</dbReference>
<dbReference type="STRING" id="1121395.SAMN02745215_03714"/>
<dbReference type="GO" id="GO:0003677">
    <property type="term" value="F:DNA binding"/>
    <property type="evidence" value="ECO:0007669"/>
    <property type="project" value="UniProtKB-KW"/>
</dbReference>
<dbReference type="Proteomes" id="UP000184010">
    <property type="component" value="Unassembled WGS sequence"/>
</dbReference>
<dbReference type="Pfam" id="PF04237">
    <property type="entry name" value="YjbR"/>
    <property type="match status" value="1"/>
</dbReference>
<dbReference type="PANTHER" id="PTHR35145:SF1">
    <property type="entry name" value="CYTOPLASMIC PROTEIN"/>
    <property type="match status" value="1"/>
</dbReference>
<dbReference type="InterPro" id="IPR058532">
    <property type="entry name" value="YjbR/MT2646/Rv2570-like"/>
</dbReference>
<organism evidence="1 2">
    <name type="scientific">Desulfitobacterium chlororespirans DSM 11544</name>
    <dbReference type="NCBI Taxonomy" id="1121395"/>
    <lineage>
        <taxon>Bacteria</taxon>
        <taxon>Bacillati</taxon>
        <taxon>Bacillota</taxon>
        <taxon>Clostridia</taxon>
        <taxon>Eubacteriales</taxon>
        <taxon>Desulfitobacteriaceae</taxon>
        <taxon>Desulfitobacterium</taxon>
    </lineage>
</organism>
<evidence type="ECO:0000313" key="2">
    <source>
        <dbReference type="Proteomes" id="UP000184010"/>
    </source>
</evidence>
<dbReference type="SUPFAM" id="SSF142906">
    <property type="entry name" value="YjbR-like"/>
    <property type="match status" value="1"/>
</dbReference>
<name>A0A1M7UG52_9FIRM</name>
<reference evidence="2" key="1">
    <citation type="submission" date="2016-12" db="EMBL/GenBank/DDBJ databases">
        <authorList>
            <person name="Varghese N."/>
            <person name="Submissions S."/>
        </authorList>
    </citation>
    <scope>NUCLEOTIDE SEQUENCE [LARGE SCALE GENOMIC DNA]</scope>
    <source>
        <strain evidence="2">DSM 11544</strain>
    </source>
</reference>
<dbReference type="AlphaFoldDB" id="A0A1M7UG52"/>
<protein>
    <submittedName>
        <fullName evidence="1">Predicted DNA-binding protein, MmcQ/YjbR family</fullName>
    </submittedName>
</protein>
<keyword evidence="1" id="KW-0238">DNA-binding</keyword>
<dbReference type="InterPro" id="IPR038056">
    <property type="entry name" value="YjbR-like_sf"/>
</dbReference>
<dbReference type="PANTHER" id="PTHR35145">
    <property type="entry name" value="CYTOPLASMIC PROTEIN-RELATED"/>
    <property type="match status" value="1"/>
</dbReference>
<proteinExistence type="predicted"/>
<gene>
    <name evidence="1" type="ORF">SAMN02745215_03714</name>
</gene>
<dbReference type="EMBL" id="FRDN01000012">
    <property type="protein sequence ID" value="SHN82011.1"/>
    <property type="molecule type" value="Genomic_DNA"/>
</dbReference>
<sequence length="234" mass="26999">MVKLILEVCDITDIIQSIFKNKKLSLPKLTSYGFVQKGPDYVYCTKLTHSEFKMTVTITLEGAVSTEIIDPAFGEPYILHLADGVSGSFVGEVKSQYEETLRDIVDKCFEPNVFKSVYAKKLIEYVRNTYGDELEFLWQRSPENAIWRRKDTGKWYSALLTVSKRKLGIGSDEVVEIIDLRIKPEELEALIDNKKYYPGYHMNKKHWCTIILDVPVPVEEICRRIDESYLLAVK</sequence>
<accession>A0A1M7UG52</accession>
<evidence type="ECO:0000313" key="1">
    <source>
        <dbReference type="EMBL" id="SHN82011.1"/>
    </source>
</evidence>
<dbReference type="Gene3D" id="3.90.1150.30">
    <property type="match status" value="1"/>
</dbReference>